<reference evidence="14" key="2">
    <citation type="submission" date="2010-04" db="EMBL/GenBank/DDBJ databases">
        <authorList>
            <person name="Binz T."/>
        </authorList>
    </citation>
    <scope>NUCLEOTIDE SEQUENCE</scope>
    <source>
        <strain evidence="14">L-49973</strain>
    </source>
</reference>
<keyword evidence="6 10" id="KW-0378">Hydrolase</keyword>
<evidence type="ECO:0000256" key="6">
    <source>
        <dbReference type="ARBA" id="ARBA00022801"/>
    </source>
</evidence>
<dbReference type="HAMAP" id="MF_01820">
    <property type="entry name" value="GTPase_RsgA"/>
    <property type="match status" value="1"/>
</dbReference>
<feature type="domain" description="EngC GTPase" evidence="12">
    <location>
        <begin position="191"/>
        <end position="335"/>
    </location>
</feature>
<keyword evidence="2 10" id="KW-0690">Ribosome biogenesis</keyword>
<dbReference type="EMBL" id="FN821996">
    <property type="protein sequence ID" value="CBL93721.1"/>
    <property type="molecule type" value="Genomic_DNA"/>
</dbReference>
<feature type="binding site" evidence="10">
    <location>
        <position position="373"/>
    </location>
    <ligand>
        <name>Zn(2+)</name>
        <dbReference type="ChEBI" id="CHEBI:29105"/>
    </ligand>
</feature>
<dbReference type="GO" id="GO:0005737">
    <property type="term" value="C:cytoplasm"/>
    <property type="evidence" value="ECO:0007669"/>
    <property type="project" value="UniProtKB-SubCell"/>
</dbReference>
<keyword evidence="5 10" id="KW-0547">Nucleotide-binding</keyword>
<accession>E0WFM4</accession>
<dbReference type="Gene3D" id="1.10.40.50">
    <property type="entry name" value="Probable gtpase engc, domain 3"/>
    <property type="match status" value="1"/>
</dbReference>
<evidence type="ECO:0000256" key="7">
    <source>
        <dbReference type="ARBA" id="ARBA00022833"/>
    </source>
</evidence>
<comment type="function">
    <text evidence="10">One of several proteins that assist in the late maturation steps of the functional core of the 30S ribosomal subunit. Helps release RbfA from mature subunits. May play a role in the assembly of ribosomal proteins into the subunit. Circularly permuted GTPase that catalyzes slow GTP hydrolysis, GTPase activity is stimulated by the 30S ribosomal subunit.</text>
</comment>
<dbReference type="Pfam" id="PF03193">
    <property type="entry name" value="RsgA_GTPase"/>
    <property type="match status" value="1"/>
</dbReference>
<dbReference type="PANTHER" id="PTHR32120:SF10">
    <property type="entry name" value="SMALL RIBOSOMAL SUBUNIT BIOGENESIS GTPASE RSGA"/>
    <property type="match status" value="1"/>
</dbReference>
<dbReference type="AlphaFoldDB" id="E0WFM4"/>
<reference evidence="14" key="1">
    <citation type="journal article" date="2010" name="J. Biol. Chem.">
        <title>Insights into an Unusual Nonribosomal Peptide Synthetase Biosynthesis IDENTIFICATION AND CHARACTERIZATION OF THE GE81112 BIOSYNTHETIC GENE CLUSTER.</title>
        <authorList>
            <person name="Binz T.M."/>
            <person name="Maffioli S.I."/>
            <person name="Sosio M."/>
            <person name="Donadio S."/>
            <person name="Mueller R."/>
        </authorList>
    </citation>
    <scope>NUCLEOTIDE SEQUENCE</scope>
    <source>
        <strain evidence="14">L-49973</strain>
    </source>
</reference>
<name>E0WFM4_9ACTN</name>
<keyword evidence="1 10" id="KW-0963">Cytoplasm</keyword>
<dbReference type="PANTHER" id="PTHR32120">
    <property type="entry name" value="SMALL RIBOSOMAL SUBUNIT BIOGENESIS GTPASE RSGA"/>
    <property type="match status" value="1"/>
</dbReference>
<dbReference type="PROSITE" id="PS50936">
    <property type="entry name" value="ENGC_GTPASE"/>
    <property type="match status" value="1"/>
</dbReference>
<comment type="subcellular location">
    <subcellularLocation>
        <location evidence="10">Cytoplasm</location>
    </subcellularLocation>
</comment>
<evidence type="ECO:0000256" key="2">
    <source>
        <dbReference type="ARBA" id="ARBA00022517"/>
    </source>
</evidence>
<proteinExistence type="inferred from homology"/>
<evidence type="ECO:0000313" key="14">
    <source>
        <dbReference type="EMBL" id="CBL93721.1"/>
    </source>
</evidence>
<sequence>MRAAHGCRSVNGIQCLVRRSRSKRGRPPCRHRTAALPRAARPPIPVQQPVQPRLASTRPETPPEGLIALRHSSSSADSIYPRPLEAYGWTPELNDHFASLADASCVPGRVTRVDRGRCDVVIVDGDSDVTVVHADTGPVADSDPTKMPCTGDWVGVSVSAAGTFVKALLPRRTAMVRSSASQRSEGQVLAANVDTVGVVVALDTEPDLGRIERFLALAWESGAQPVMILTKSDLSSDAESVRETVEQAAPGVDVLVVSATTDDGMDILAAMLTGTSVLVGQSGAGKSTIANALLGGSVMEVQKTRSDGKGRHTTTTRELMPLPAGGVLIDTPGIRGVGMYDASDGLQQTFSEIEELAEECRFRDCEHVAEPGCAVVRAIEDGMLQQRRLDSYRKLVRENQWIASRSDARLRQDRLKALKAQGKEGMANMIAKRG</sequence>
<evidence type="ECO:0000256" key="8">
    <source>
        <dbReference type="ARBA" id="ARBA00022884"/>
    </source>
</evidence>
<keyword evidence="3 10" id="KW-0479">Metal-binding</keyword>
<evidence type="ECO:0000256" key="10">
    <source>
        <dbReference type="HAMAP-Rule" id="MF_01820"/>
    </source>
</evidence>
<dbReference type="GO" id="GO:0003924">
    <property type="term" value="F:GTPase activity"/>
    <property type="evidence" value="ECO:0007669"/>
    <property type="project" value="UniProtKB-UniRule"/>
</dbReference>
<dbReference type="Gene3D" id="3.40.50.300">
    <property type="entry name" value="P-loop containing nucleotide triphosphate hydrolases"/>
    <property type="match status" value="1"/>
</dbReference>
<evidence type="ECO:0000259" key="12">
    <source>
        <dbReference type="PROSITE" id="PS50936"/>
    </source>
</evidence>
<evidence type="ECO:0000256" key="5">
    <source>
        <dbReference type="ARBA" id="ARBA00022741"/>
    </source>
</evidence>
<dbReference type="EC" id="3.6.1.-" evidence="10"/>
<keyword evidence="9 10" id="KW-0342">GTP-binding</keyword>
<dbReference type="SUPFAM" id="SSF52540">
    <property type="entry name" value="P-loop containing nucleoside triphosphate hydrolases"/>
    <property type="match status" value="1"/>
</dbReference>
<evidence type="ECO:0000256" key="11">
    <source>
        <dbReference type="SAM" id="MobiDB-lite"/>
    </source>
</evidence>
<feature type="compositionally biased region" description="Basic residues" evidence="11">
    <location>
        <begin position="18"/>
        <end position="33"/>
    </location>
</feature>
<keyword evidence="8 10" id="KW-0694">RNA-binding</keyword>
<evidence type="ECO:0000256" key="4">
    <source>
        <dbReference type="ARBA" id="ARBA00022730"/>
    </source>
</evidence>
<evidence type="ECO:0000259" key="13">
    <source>
        <dbReference type="PROSITE" id="PS51721"/>
    </source>
</evidence>
<evidence type="ECO:0000256" key="1">
    <source>
        <dbReference type="ARBA" id="ARBA00022490"/>
    </source>
</evidence>
<dbReference type="InterPro" id="IPR010914">
    <property type="entry name" value="RsgA_GTPase_dom"/>
</dbReference>
<gene>
    <name evidence="14" type="primary">getK</name>
    <name evidence="10" type="synonym">rsgA</name>
</gene>
<feature type="binding site" evidence="10">
    <location>
        <position position="360"/>
    </location>
    <ligand>
        <name>Zn(2+)</name>
        <dbReference type="ChEBI" id="CHEBI:29105"/>
    </ligand>
</feature>
<comment type="subunit">
    <text evidence="10">Monomer. Associates with 30S ribosomal subunit, binds 16S rRNA.</text>
</comment>
<feature type="binding site" evidence="10">
    <location>
        <position position="365"/>
    </location>
    <ligand>
        <name>Zn(2+)</name>
        <dbReference type="ChEBI" id="CHEBI:29105"/>
    </ligand>
</feature>
<comment type="cofactor">
    <cofactor evidence="10">
        <name>Zn(2+)</name>
        <dbReference type="ChEBI" id="CHEBI:29105"/>
    </cofactor>
    <text evidence="10">Binds 1 zinc ion per subunit.</text>
</comment>
<comment type="similarity">
    <text evidence="10">Belongs to the TRAFAC class YlqF/YawG GTPase family. RsgA subfamily.</text>
</comment>
<organism evidence="14">
    <name type="scientific">Streptomyces sp. L-49973</name>
    <dbReference type="NCBI Taxonomy" id="762837"/>
    <lineage>
        <taxon>Bacteria</taxon>
        <taxon>Bacillati</taxon>
        <taxon>Actinomycetota</taxon>
        <taxon>Actinomycetes</taxon>
        <taxon>Kitasatosporales</taxon>
        <taxon>Streptomycetaceae</taxon>
        <taxon>Streptomyces</taxon>
    </lineage>
</organism>
<feature type="binding site" evidence="10">
    <location>
        <begin position="230"/>
        <end position="233"/>
    </location>
    <ligand>
        <name>GTP</name>
        <dbReference type="ChEBI" id="CHEBI:37565"/>
    </ligand>
</feature>
<keyword evidence="4 10" id="KW-0699">rRNA-binding</keyword>
<dbReference type="CDD" id="cd01854">
    <property type="entry name" value="YjeQ_EngC"/>
    <property type="match status" value="1"/>
</dbReference>
<dbReference type="InterPro" id="IPR027417">
    <property type="entry name" value="P-loop_NTPase"/>
</dbReference>
<dbReference type="NCBIfam" id="TIGR00157">
    <property type="entry name" value="ribosome small subunit-dependent GTPase A"/>
    <property type="match status" value="1"/>
</dbReference>
<feature type="binding site" evidence="10">
    <location>
        <begin position="280"/>
        <end position="288"/>
    </location>
    <ligand>
        <name>GTP</name>
        <dbReference type="ChEBI" id="CHEBI:37565"/>
    </ligand>
</feature>
<dbReference type="GO" id="GO:0042274">
    <property type="term" value="P:ribosomal small subunit biogenesis"/>
    <property type="evidence" value="ECO:0007669"/>
    <property type="project" value="UniProtKB-UniRule"/>
</dbReference>
<evidence type="ECO:0000256" key="9">
    <source>
        <dbReference type="ARBA" id="ARBA00023134"/>
    </source>
</evidence>
<dbReference type="PROSITE" id="PS51721">
    <property type="entry name" value="G_CP"/>
    <property type="match status" value="1"/>
</dbReference>
<feature type="region of interest" description="Disordered" evidence="11">
    <location>
        <begin position="18"/>
        <end position="72"/>
    </location>
</feature>
<protein>
    <recommendedName>
        <fullName evidence="10">Small ribosomal subunit biogenesis GTPase RsgA</fullName>
        <ecNumber evidence="10">3.6.1.-</ecNumber>
    </recommendedName>
</protein>
<evidence type="ECO:0000256" key="3">
    <source>
        <dbReference type="ARBA" id="ARBA00022723"/>
    </source>
</evidence>
<dbReference type="InterPro" id="IPR030378">
    <property type="entry name" value="G_CP_dom"/>
</dbReference>
<keyword evidence="7 10" id="KW-0862">Zinc</keyword>
<feature type="binding site" evidence="10">
    <location>
        <position position="367"/>
    </location>
    <ligand>
        <name>Zn(2+)</name>
        <dbReference type="ChEBI" id="CHEBI:29105"/>
    </ligand>
</feature>
<dbReference type="GO" id="GO:0019843">
    <property type="term" value="F:rRNA binding"/>
    <property type="evidence" value="ECO:0007669"/>
    <property type="project" value="UniProtKB-KW"/>
</dbReference>
<dbReference type="InterPro" id="IPR004881">
    <property type="entry name" value="Ribosome_biogen_GTPase_RsgA"/>
</dbReference>
<dbReference type="GO" id="GO:0046872">
    <property type="term" value="F:metal ion binding"/>
    <property type="evidence" value="ECO:0007669"/>
    <property type="project" value="UniProtKB-KW"/>
</dbReference>
<feature type="domain" description="CP-type G" evidence="13">
    <location>
        <begin position="183"/>
        <end position="337"/>
    </location>
</feature>
<dbReference type="GO" id="GO:0005525">
    <property type="term" value="F:GTP binding"/>
    <property type="evidence" value="ECO:0007669"/>
    <property type="project" value="UniProtKB-UniRule"/>
</dbReference>